<dbReference type="GO" id="GO:0005886">
    <property type="term" value="C:plasma membrane"/>
    <property type="evidence" value="ECO:0007669"/>
    <property type="project" value="UniProtKB-SubCell"/>
</dbReference>
<evidence type="ECO:0000256" key="1">
    <source>
        <dbReference type="ARBA" id="ARBA00004651"/>
    </source>
</evidence>
<feature type="transmembrane region" description="Helical" evidence="6">
    <location>
        <begin position="156"/>
        <end position="176"/>
    </location>
</feature>
<feature type="transmembrane region" description="Helical" evidence="6">
    <location>
        <begin position="205"/>
        <end position="226"/>
    </location>
</feature>
<accession>A0A239D6H1</accession>
<comment type="subcellular location">
    <subcellularLocation>
        <location evidence="1">Cell membrane</location>
        <topology evidence="1">Multi-pass membrane protein</topology>
    </subcellularLocation>
</comment>
<dbReference type="PANTHER" id="PTHR39087">
    <property type="entry name" value="UPF0104 MEMBRANE PROTEIN MJ1595"/>
    <property type="match status" value="1"/>
</dbReference>
<feature type="transmembrane region" description="Helical" evidence="6">
    <location>
        <begin position="7"/>
        <end position="24"/>
    </location>
</feature>
<reference evidence="7 8" key="1">
    <citation type="submission" date="2017-06" db="EMBL/GenBank/DDBJ databases">
        <authorList>
            <person name="Kim H.J."/>
            <person name="Triplett B.A."/>
        </authorList>
    </citation>
    <scope>NUCLEOTIDE SEQUENCE [LARGE SCALE GENOMIC DNA]</scope>
    <source>
        <strain evidence="7 8">CGMCC 4.1858</strain>
    </source>
</reference>
<keyword evidence="5 6" id="KW-0472">Membrane</keyword>
<feature type="transmembrane region" description="Helical" evidence="6">
    <location>
        <begin position="122"/>
        <end position="144"/>
    </location>
</feature>
<organism evidence="7 8">
    <name type="scientific">Actinacidiphila glaucinigra</name>
    <dbReference type="NCBI Taxonomy" id="235986"/>
    <lineage>
        <taxon>Bacteria</taxon>
        <taxon>Bacillati</taxon>
        <taxon>Actinomycetota</taxon>
        <taxon>Actinomycetes</taxon>
        <taxon>Kitasatosporales</taxon>
        <taxon>Streptomycetaceae</taxon>
        <taxon>Actinacidiphila</taxon>
    </lineage>
</organism>
<keyword evidence="2" id="KW-1003">Cell membrane</keyword>
<gene>
    <name evidence="7" type="ORF">SAMN05216252_104381</name>
</gene>
<feature type="transmembrane region" description="Helical" evidence="6">
    <location>
        <begin position="44"/>
        <end position="62"/>
    </location>
</feature>
<dbReference type="Pfam" id="PF03706">
    <property type="entry name" value="LPG_synthase_TM"/>
    <property type="match status" value="1"/>
</dbReference>
<evidence type="ECO:0000313" key="7">
    <source>
        <dbReference type="EMBL" id="SNS27173.1"/>
    </source>
</evidence>
<sequence length="311" mass="31798">MWRRLPVRQIVGVAPLLVVALIVLRQWPMVDAGTDRLGSADAEWLLAAGAATLLAWVCSAAAQQGAVLEQLPAGRLLATQFAASAANHILPAGVGGNAVNLRFLLRCGLSPSRSAAALTVRALAACVVRIGLLVVLLAAFPHALDMRKVVPGRPGLTLALAAGAALCLVLVVLLSVRHIRRTVRSFLGTVATDVRAVHGRSARVAALWAGSLAFPVMHAAVLVAVVRSLHAPVPAAHVAVAYLAGSAAAALLPTPGGLGSLDVALVLALVTAGATGVAATSAVLAYRIVTVWLPLLPGVLVLAALVRRRVL</sequence>
<feature type="transmembrane region" description="Helical" evidence="6">
    <location>
        <begin position="259"/>
        <end position="278"/>
    </location>
</feature>
<feature type="transmembrane region" description="Helical" evidence="6">
    <location>
        <begin position="232"/>
        <end position="252"/>
    </location>
</feature>
<dbReference type="EMBL" id="FZOF01000004">
    <property type="protein sequence ID" value="SNS27173.1"/>
    <property type="molecule type" value="Genomic_DNA"/>
</dbReference>
<evidence type="ECO:0000256" key="4">
    <source>
        <dbReference type="ARBA" id="ARBA00022989"/>
    </source>
</evidence>
<evidence type="ECO:0000256" key="3">
    <source>
        <dbReference type="ARBA" id="ARBA00022692"/>
    </source>
</evidence>
<dbReference type="PANTHER" id="PTHR39087:SF2">
    <property type="entry name" value="UPF0104 MEMBRANE PROTEIN MJ1595"/>
    <property type="match status" value="1"/>
</dbReference>
<dbReference type="InterPro" id="IPR022791">
    <property type="entry name" value="L-PG_synthase/AglD"/>
</dbReference>
<evidence type="ECO:0008006" key="9">
    <source>
        <dbReference type="Google" id="ProtNLM"/>
    </source>
</evidence>
<evidence type="ECO:0000256" key="5">
    <source>
        <dbReference type="ARBA" id="ARBA00023136"/>
    </source>
</evidence>
<evidence type="ECO:0000313" key="8">
    <source>
        <dbReference type="Proteomes" id="UP000198280"/>
    </source>
</evidence>
<proteinExistence type="predicted"/>
<keyword evidence="4 6" id="KW-1133">Transmembrane helix</keyword>
<protein>
    <recommendedName>
        <fullName evidence="9">TIGR00374 family protein</fullName>
    </recommendedName>
</protein>
<keyword evidence="3 6" id="KW-0812">Transmembrane</keyword>
<dbReference type="AlphaFoldDB" id="A0A239D6H1"/>
<feature type="transmembrane region" description="Helical" evidence="6">
    <location>
        <begin position="284"/>
        <end position="306"/>
    </location>
</feature>
<keyword evidence="8" id="KW-1185">Reference proteome</keyword>
<evidence type="ECO:0000256" key="2">
    <source>
        <dbReference type="ARBA" id="ARBA00022475"/>
    </source>
</evidence>
<dbReference type="Proteomes" id="UP000198280">
    <property type="component" value="Unassembled WGS sequence"/>
</dbReference>
<evidence type="ECO:0000256" key="6">
    <source>
        <dbReference type="SAM" id="Phobius"/>
    </source>
</evidence>
<name>A0A239D6H1_9ACTN</name>